<reference evidence="1" key="1">
    <citation type="journal article" date="2020" name="Nature">
        <title>Giant virus diversity and host interactions through global metagenomics.</title>
        <authorList>
            <person name="Schulz F."/>
            <person name="Roux S."/>
            <person name="Paez-Espino D."/>
            <person name="Jungbluth S."/>
            <person name="Walsh D.A."/>
            <person name="Denef V.J."/>
            <person name="McMahon K.D."/>
            <person name="Konstantinidis K.T."/>
            <person name="Eloe-Fadrosh E.A."/>
            <person name="Kyrpides N.C."/>
            <person name="Woyke T."/>
        </authorList>
    </citation>
    <scope>NUCLEOTIDE SEQUENCE</scope>
    <source>
        <strain evidence="1">GVMAG-S-1101164-72</strain>
    </source>
</reference>
<proteinExistence type="predicted"/>
<dbReference type="PANTHER" id="PTHR11960:SF18">
    <property type="entry name" value="EUKARYOTIC TRANSLATION INITIATION FACTOR 4E HOMOLOGOUS PROTEIN, ISOFORM B"/>
    <property type="match status" value="1"/>
</dbReference>
<accession>A0A6C0APV6</accession>
<dbReference type="AlphaFoldDB" id="A0A6C0APV6"/>
<dbReference type="Pfam" id="PF01652">
    <property type="entry name" value="IF4E"/>
    <property type="match status" value="1"/>
</dbReference>
<organism evidence="1">
    <name type="scientific">viral metagenome</name>
    <dbReference type="NCBI Taxonomy" id="1070528"/>
    <lineage>
        <taxon>unclassified sequences</taxon>
        <taxon>metagenomes</taxon>
        <taxon>organismal metagenomes</taxon>
    </lineage>
</organism>
<dbReference type="GO" id="GO:0016281">
    <property type="term" value="C:eukaryotic translation initiation factor 4F complex"/>
    <property type="evidence" value="ECO:0007669"/>
    <property type="project" value="TreeGrafter"/>
</dbReference>
<dbReference type="PANTHER" id="PTHR11960">
    <property type="entry name" value="EUKARYOTIC TRANSLATION INITIATION FACTOR 4E RELATED"/>
    <property type="match status" value="1"/>
</dbReference>
<evidence type="ECO:0000313" key="1">
    <source>
        <dbReference type="EMBL" id="QHS81553.1"/>
    </source>
</evidence>
<dbReference type="Gene3D" id="3.30.760.10">
    <property type="entry name" value="RNA Cap, Translation Initiation Factor Eif4e"/>
    <property type="match status" value="1"/>
</dbReference>
<dbReference type="EMBL" id="MN740758">
    <property type="protein sequence ID" value="QHS81553.1"/>
    <property type="molecule type" value="Genomic_DNA"/>
</dbReference>
<dbReference type="InterPro" id="IPR023398">
    <property type="entry name" value="TIF_eIF4e-like"/>
</dbReference>
<dbReference type="GO" id="GO:0003743">
    <property type="term" value="F:translation initiation factor activity"/>
    <property type="evidence" value="ECO:0007669"/>
    <property type="project" value="InterPro"/>
</dbReference>
<dbReference type="SUPFAM" id="SSF55418">
    <property type="entry name" value="eIF4e-like"/>
    <property type="match status" value="1"/>
</dbReference>
<dbReference type="GO" id="GO:0000340">
    <property type="term" value="F:RNA 7-methylguanosine cap binding"/>
    <property type="evidence" value="ECO:0007669"/>
    <property type="project" value="TreeGrafter"/>
</dbReference>
<protein>
    <submittedName>
        <fullName evidence="1">Uncharacterized protein</fullName>
    </submittedName>
</protein>
<dbReference type="InterPro" id="IPR001040">
    <property type="entry name" value="TIF_eIF_4E"/>
</dbReference>
<sequence length="171" mass="19588">MSTLIDTPFPQTFTLYYHRLEEKKWNLESFTKVGTFRTVRDYLVVSEGLGLNAFSDGMFFLFRDPIPPLWENFNNVYGGCYSFKSPKASAGQAFDAYAIAFMLGQTTYNPSNKINGISISPKAVHNSIKHNIIKIWNSSFKDFNDPKDLRELHPDVTHEGVVYTRSPDKKM</sequence>
<name>A0A6C0APV6_9ZZZZ</name>